<sequence>MGSQALSPLWWSGTGIASARLEVEACLSEESLQSHSPVTTTICETKCKSSSHAMGNESMHPIHLVRVNPKIHQTLHCNCCWISPLTLT</sequence>
<evidence type="ECO:0000313" key="1">
    <source>
        <dbReference type="EMBL" id="KAK8521995.1"/>
    </source>
</evidence>
<accession>A0ABR2CQH4</accession>
<name>A0ABR2CQH4_9ROSI</name>
<gene>
    <name evidence="1" type="ORF">V6N12_066565</name>
</gene>
<organism evidence="1 2">
    <name type="scientific">Hibiscus sabdariffa</name>
    <name type="common">roselle</name>
    <dbReference type="NCBI Taxonomy" id="183260"/>
    <lineage>
        <taxon>Eukaryota</taxon>
        <taxon>Viridiplantae</taxon>
        <taxon>Streptophyta</taxon>
        <taxon>Embryophyta</taxon>
        <taxon>Tracheophyta</taxon>
        <taxon>Spermatophyta</taxon>
        <taxon>Magnoliopsida</taxon>
        <taxon>eudicotyledons</taxon>
        <taxon>Gunneridae</taxon>
        <taxon>Pentapetalae</taxon>
        <taxon>rosids</taxon>
        <taxon>malvids</taxon>
        <taxon>Malvales</taxon>
        <taxon>Malvaceae</taxon>
        <taxon>Malvoideae</taxon>
        <taxon>Hibiscus</taxon>
    </lineage>
</organism>
<protein>
    <submittedName>
        <fullName evidence="1">Uncharacterized protein</fullName>
    </submittedName>
</protein>
<dbReference type="EMBL" id="JBBPBM010000046">
    <property type="protein sequence ID" value="KAK8521995.1"/>
    <property type="molecule type" value="Genomic_DNA"/>
</dbReference>
<reference evidence="1 2" key="1">
    <citation type="journal article" date="2024" name="G3 (Bethesda)">
        <title>Genome assembly of Hibiscus sabdariffa L. provides insights into metabolisms of medicinal natural products.</title>
        <authorList>
            <person name="Kim T."/>
        </authorList>
    </citation>
    <scope>NUCLEOTIDE SEQUENCE [LARGE SCALE GENOMIC DNA]</scope>
    <source>
        <strain evidence="1">TK-2024</strain>
        <tissue evidence="1">Old leaves</tissue>
    </source>
</reference>
<keyword evidence="2" id="KW-1185">Reference proteome</keyword>
<dbReference type="Proteomes" id="UP001472677">
    <property type="component" value="Unassembled WGS sequence"/>
</dbReference>
<evidence type="ECO:0000313" key="2">
    <source>
        <dbReference type="Proteomes" id="UP001472677"/>
    </source>
</evidence>
<proteinExistence type="predicted"/>
<comment type="caution">
    <text evidence="1">The sequence shown here is derived from an EMBL/GenBank/DDBJ whole genome shotgun (WGS) entry which is preliminary data.</text>
</comment>